<feature type="compositionally biased region" description="Basic and acidic residues" evidence="1">
    <location>
        <begin position="216"/>
        <end position="228"/>
    </location>
</feature>
<sequence>MAEPTSDFVADTEHLAQKILKQCNTSSSPFRALVGSLRHLRNALGDIDTSHADKSVEDAQVLESVSACRTLLFGLEDNIAANNVEARPTDAILSSLQSAIERASKQLNAVHEAAVSKSDVPVTARSSPKLSSSIPETEGPAPVPENIKRTHLLSHVYRSESYHSGSVAWDFMTGETDWNDFHAPILDFRGYSVESSANKHPHSRRSSPEGGSNVHPADRSKRGSEASSHRTLYGGETPPWPSPSLHGPPMAGSPKHHISSSKSSPNLAMHTKVRSLSGTTFLNTPPPPTIPETGDGFPWATAYHKSVIYETPRPTSPPVREISASVLGTPLTAPIMEHGHFDSRGLASAHETVDRKGSIAPERPASLTQLLTQVDDALSRVTLRDEPGAATDDPQNDDTSERGRAPWPLPMSNSPPASHQPNRSAEAHRSLERRTGRKRFSFASDQDSLHPGRAESERELHSPVRTRARSELRFGGKDRVSQLQQHPQEGITHDSSHQRDESTLPATPSDQQHIQHAVYFWNQRLWSLAETHLRAILDSLLKGEDNDAQIRRVKHLLGVCSSFQGKWEAAIRYFISVLRVPIVDMLQLDEADGAAAWWLADAYAMLNRRQEAWLAYSLAEHAPMFKPQATRALWQVIDAEKKRVMAGLVPEDFDHIWEKHKTDADALKGSILHPSVVEADTVSQCFKTRFNSLPAKQLLRPDQNRAESLLKARVPEMATDTSAIAWCNHSAPERLRPSAFLSRSPWPLPFDPFFTMANVQRGRFVAHEGDLSHSRRSSEDLSGRKKARRSIPILEGYCLTSESLPQLVAALRETLRTLEIAFIEEPDAANMAFRCRYAQMAQGVATTYYFSITVSRGLTAKYGVKIAPDGLCAARLVGSSNAGEQERGVPVSERATLKKLIKDTFDRAFKARRRASGGIGGGSAGASMVSLALAVTSSAEATILKGAESKELAV</sequence>
<feature type="region of interest" description="Disordered" evidence="1">
    <location>
        <begin position="347"/>
        <end position="366"/>
    </location>
</feature>
<feature type="compositionally biased region" description="Basic and acidic residues" evidence="1">
    <location>
        <begin position="447"/>
        <end position="480"/>
    </location>
</feature>
<dbReference type="OrthoDB" id="3650944at2759"/>
<feature type="region of interest" description="Disordered" evidence="1">
    <location>
        <begin position="116"/>
        <end position="145"/>
    </location>
</feature>
<dbReference type="Proteomes" id="UP000504637">
    <property type="component" value="Unplaced"/>
</dbReference>
<keyword evidence="2" id="KW-1185">Reference proteome</keyword>
<accession>A0A6J3MI83</accession>
<dbReference type="SUPFAM" id="SSF48452">
    <property type="entry name" value="TPR-like"/>
    <property type="match status" value="1"/>
</dbReference>
<dbReference type="GeneID" id="54364718"/>
<feature type="compositionally biased region" description="Basic and acidic residues" evidence="1">
    <location>
        <begin position="425"/>
        <end position="434"/>
    </location>
</feature>
<feature type="compositionally biased region" description="Basic and acidic residues" evidence="1">
    <location>
        <begin position="491"/>
        <end position="502"/>
    </location>
</feature>
<evidence type="ECO:0000313" key="3">
    <source>
        <dbReference type="RefSeq" id="XP_033464661.1"/>
    </source>
</evidence>
<gene>
    <name evidence="3" type="ORF">K489DRAFT_397865</name>
</gene>
<dbReference type="AlphaFoldDB" id="A0A6J3MI83"/>
<evidence type="ECO:0000256" key="1">
    <source>
        <dbReference type="SAM" id="MobiDB-lite"/>
    </source>
</evidence>
<feature type="region of interest" description="Disordered" evidence="1">
    <location>
        <begin position="384"/>
        <end position="509"/>
    </location>
</feature>
<evidence type="ECO:0000313" key="2">
    <source>
        <dbReference type="Proteomes" id="UP000504637"/>
    </source>
</evidence>
<reference evidence="3" key="2">
    <citation type="submission" date="2020-04" db="EMBL/GenBank/DDBJ databases">
        <authorList>
            <consortium name="NCBI Genome Project"/>
        </authorList>
    </citation>
    <scope>NUCLEOTIDE SEQUENCE</scope>
    <source>
        <strain evidence="3">CBS 342.82</strain>
    </source>
</reference>
<reference evidence="3" key="1">
    <citation type="submission" date="2020-01" db="EMBL/GenBank/DDBJ databases">
        <authorList>
            <consortium name="DOE Joint Genome Institute"/>
            <person name="Haridas S."/>
            <person name="Albert R."/>
            <person name="Binder M."/>
            <person name="Bloem J."/>
            <person name="Labutti K."/>
            <person name="Salamov A."/>
            <person name="Andreopoulos B."/>
            <person name="Baker S.E."/>
            <person name="Barry K."/>
            <person name="Bills G."/>
            <person name="Bluhm B.H."/>
            <person name="Cannon C."/>
            <person name="Castanera R."/>
            <person name="Culley D.E."/>
            <person name="Daum C."/>
            <person name="Ezra D."/>
            <person name="Gonzalez J.B."/>
            <person name="Henrissat B."/>
            <person name="Kuo A."/>
            <person name="Liang C."/>
            <person name="Lipzen A."/>
            <person name="Lutzoni F."/>
            <person name="Magnuson J."/>
            <person name="Mondo S."/>
            <person name="Nolan M."/>
            <person name="Ohm R."/>
            <person name="Pangilinan J."/>
            <person name="Park H.-J."/>
            <person name="Ramirez L."/>
            <person name="Alfaro M."/>
            <person name="Sun H."/>
            <person name="Tritt A."/>
            <person name="Yoshinaga Y."/>
            <person name="Zwiers L.-H."/>
            <person name="Turgeon B.G."/>
            <person name="Goodwin S.B."/>
            <person name="Spatafora J.W."/>
            <person name="Crous P.W."/>
            <person name="Grigoriev I.V."/>
        </authorList>
    </citation>
    <scope>NUCLEOTIDE SEQUENCE</scope>
    <source>
        <strain evidence="3">CBS 342.82</strain>
    </source>
</reference>
<feature type="compositionally biased region" description="Polar residues" evidence="1">
    <location>
        <begin position="124"/>
        <end position="135"/>
    </location>
</feature>
<feature type="compositionally biased region" description="Polar residues" evidence="1">
    <location>
        <begin position="411"/>
        <end position="423"/>
    </location>
</feature>
<name>A0A6J3MI83_9PEZI</name>
<dbReference type="Gene3D" id="1.25.40.10">
    <property type="entry name" value="Tetratricopeptide repeat domain"/>
    <property type="match status" value="1"/>
</dbReference>
<reference evidence="3" key="3">
    <citation type="submission" date="2025-08" db="UniProtKB">
        <authorList>
            <consortium name="RefSeq"/>
        </authorList>
    </citation>
    <scope>IDENTIFICATION</scope>
    <source>
        <strain evidence="3">CBS 342.82</strain>
    </source>
</reference>
<dbReference type="RefSeq" id="XP_033464661.1">
    <property type="nucleotide sequence ID" value="XM_033606918.1"/>
</dbReference>
<proteinExistence type="predicted"/>
<protein>
    <submittedName>
        <fullName evidence="3">Uncharacterized protein</fullName>
    </submittedName>
</protein>
<dbReference type="InterPro" id="IPR011990">
    <property type="entry name" value="TPR-like_helical_dom_sf"/>
</dbReference>
<feature type="region of interest" description="Disordered" evidence="1">
    <location>
        <begin position="195"/>
        <end position="266"/>
    </location>
</feature>
<organism evidence="3">
    <name type="scientific">Dissoconium aciculare CBS 342.82</name>
    <dbReference type="NCBI Taxonomy" id="1314786"/>
    <lineage>
        <taxon>Eukaryota</taxon>
        <taxon>Fungi</taxon>
        <taxon>Dikarya</taxon>
        <taxon>Ascomycota</taxon>
        <taxon>Pezizomycotina</taxon>
        <taxon>Dothideomycetes</taxon>
        <taxon>Dothideomycetidae</taxon>
        <taxon>Mycosphaerellales</taxon>
        <taxon>Dissoconiaceae</taxon>
        <taxon>Dissoconium</taxon>
    </lineage>
</organism>